<comment type="caution">
    <text evidence="4">The sequence shown here is derived from an EMBL/GenBank/DDBJ whole genome shotgun (WGS) entry which is preliminary data.</text>
</comment>
<dbReference type="Gene3D" id="3.30.565.10">
    <property type="entry name" value="Histidine kinase-like ATPase, C-terminal domain"/>
    <property type="match status" value="1"/>
</dbReference>
<evidence type="ECO:0000313" key="5">
    <source>
        <dbReference type="Proteomes" id="UP001596972"/>
    </source>
</evidence>
<dbReference type="InterPro" id="IPR036890">
    <property type="entry name" value="HATPase_C_sf"/>
</dbReference>
<organism evidence="4 5">
    <name type="scientific">Actinomadura sediminis</name>
    <dbReference type="NCBI Taxonomy" id="1038904"/>
    <lineage>
        <taxon>Bacteria</taxon>
        <taxon>Bacillati</taxon>
        <taxon>Actinomycetota</taxon>
        <taxon>Actinomycetes</taxon>
        <taxon>Streptosporangiales</taxon>
        <taxon>Thermomonosporaceae</taxon>
        <taxon>Actinomadura</taxon>
    </lineage>
</organism>
<feature type="non-terminal residue" evidence="4">
    <location>
        <position position="183"/>
    </location>
</feature>
<feature type="compositionally biased region" description="Basic and acidic residues" evidence="2">
    <location>
        <begin position="128"/>
        <end position="162"/>
    </location>
</feature>
<evidence type="ECO:0000259" key="3">
    <source>
        <dbReference type="Pfam" id="PF13581"/>
    </source>
</evidence>
<reference evidence="5" key="1">
    <citation type="journal article" date="2019" name="Int. J. Syst. Evol. Microbiol.">
        <title>The Global Catalogue of Microorganisms (GCM) 10K type strain sequencing project: providing services to taxonomists for standard genome sequencing and annotation.</title>
        <authorList>
            <consortium name="The Broad Institute Genomics Platform"/>
            <consortium name="The Broad Institute Genome Sequencing Center for Infectious Disease"/>
            <person name="Wu L."/>
            <person name="Ma J."/>
        </authorList>
    </citation>
    <scope>NUCLEOTIDE SEQUENCE [LARGE SCALE GENOMIC DNA]</scope>
    <source>
        <strain evidence="5">JCM 31202</strain>
    </source>
</reference>
<protein>
    <submittedName>
        <fullName evidence="4">ATP-binding protein</fullName>
    </submittedName>
</protein>
<keyword evidence="5" id="KW-1185">Reference proteome</keyword>
<keyword evidence="1" id="KW-0418">Kinase</keyword>
<sequence length="183" mass="19233">MDRQTASATFPSAAAAVADARRFVRKVLADWGMEDVSDDAILATSELATNAIAYAGTSFEVTCRLEGADIEIEVRDRHPTRGIEMPGVTASSGRGLPSIATLADSWGVTYDRRTKGVWFRLPRPGAETGHEADREPGHDDARGSEAAREAGRADDRPADARPADASSDPPSADPPSAGRSAAG</sequence>
<proteinExistence type="predicted"/>
<dbReference type="GO" id="GO:0005524">
    <property type="term" value="F:ATP binding"/>
    <property type="evidence" value="ECO:0007669"/>
    <property type="project" value="UniProtKB-KW"/>
</dbReference>
<feature type="region of interest" description="Disordered" evidence="2">
    <location>
        <begin position="121"/>
        <end position="183"/>
    </location>
</feature>
<keyword evidence="4" id="KW-0067">ATP-binding</keyword>
<evidence type="ECO:0000256" key="2">
    <source>
        <dbReference type="SAM" id="MobiDB-lite"/>
    </source>
</evidence>
<feature type="domain" description="Histidine kinase/HSP90-like ATPase" evidence="3">
    <location>
        <begin position="10"/>
        <end position="118"/>
    </location>
</feature>
<name>A0ABW3EW54_9ACTN</name>
<evidence type="ECO:0000313" key="4">
    <source>
        <dbReference type="EMBL" id="MFD0904699.1"/>
    </source>
</evidence>
<dbReference type="Proteomes" id="UP001596972">
    <property type="component" value="Unassembled WGS sequence"/>
</dbReference>
<dbReference type="EMBL" id="JBHTJA010000095">
    <property type="protein sequence ID" value="MFD0904699.1"/>
    <property type="molecule type" value="Genomic_DNA"/>
</dbReference>
<evidence type="ECO:0000256" key="1">
    <source>
        <dbReference type="ARBA" id="ARBA00022527"/>
    </source>
</evidence>
<dbReference type="Pfam" id="PF13581">
    <property type="entry name" value="HATPase_c_2"/>
    <property type="match status" value="1"/>
</dbReference>
<gene>
    <name evidence="4" type="ORF">ACFQ11_30250</name>
</gene>
<dbReference type="CDD" id="cd16936">
    <property type="entry name" value="HATPase_RsbW-like"/>
    <property type="match status" value="1"/>
</dbReference>
<dbReference type="PANTHER" id="PTHR35526">
    <property type="entry name" value="ANTI-SIGMA-F FACTOR RSBW-RELATED"/>
    <property type="match status" value="1"/>
</dbReference>
<accession>A0ABW3EW54</accession>
<dbReference type="SUPFAM" id="SSF55874">
    <property type="entry name" value="ATPase domain of HSP90 chaperone/DNA topoisomerase II/histidine kinase"/>
    <property type="match status" value="1"/>
</dbReference>
<dbReference type="PANTHER" id="PTHR35526:SF3">
    <property type="entry name" value="ANTI-SIGMA-F FACTOR RSBW"/>
    <property type="match status" value="1"/>
</dbReference>
<dbReference type="InterPro" id="IPR050267">
    <property type="entry name" value="Anti-sigma-factor_SerPK"/>
</dbReference>
<keyword evidence="4" id="KW-0547">Nucleotide-binding</keyword>
<dbReference type="RefSeq" id="WP_378304834.1">
    <property type="nucleotide sequence ID" value="NZ_JBHTJA010000095.1"/>
</dbReference>
<dbReference type="InterPro" id="IPR003594">
    <property type="entry name" value="HATPase_dom"/>
</dbReference>
<feature type="compositionally biased region" description="Low complexity" evidence="2">
    <location>
        <begin position="163"/>
        <end position="183"/>
    </location>
</feature>
<keyword evidence="1" id="KW-0808">Transferase</keyword>
<keyword evidence="1" id="KW-0723">Serine/threonine-protein kinase</keyword>